<sequence>MLWMPDVVWRAHDYASERGVCSRSISDTALREAALNGLPLELVYPRVVYRIAEMVRENEERAKSGGEST</sequence>
<accession>A0A518BT60</accession>
<keyword evidence="1" id="KW-0614">Plasmid</keyword>
<dbReference type="EMBL" id="CP036288">
    <property type="protein sequence ID" value="QDU70163.1"/>
    <property type="molecule type" value="Genomic_DNA"/>
</dbReference>
<proteinExistence type="predicted"/>
<name>A0A518BT60_9BACT</name>
<gene>
    <name evidence="1" type="ORF">Pla133_52870</name>
</gene>
<evidence type="ECO:0000313" key="1">
    <source>
        <dbReference type="EMBL" id="QDU70163.1"/>
    </source>
</evidence>
<dbReference type="KEGG" id="pbap:Pla133_52870"/>
<protein>
    <submittedName>
        <fullName evidence="1">Uncharacterized protein</fullName>
    </submittedName>
</protein>
<geneLocation type="plasmid" evidence="2">
    <name>ppla133_1</name>
</geneLocation>
<organism evidence="1 2">
    <name type="scientific">Engelhardtia mirabilis</name>
    <dbReference type="NCBI Taxonomy" id="2528011"/>
    <lineage>
        <taxon>Bacteria</taxon>
        <taxon>Pseudomonadati</taxon>
        <taxon>Planctomycetota</taxon>
        <taxon>Planctomycetia</taxon>
        <taxon>Planctomycetia incertae sedis</taxon>
        <taxon>Engelhardtia</taxon>
    </lineage>
</organism>
<evidence type="ECO:0000313" key="2">
    <source>
        <dbReference type="Proteomes" id="UP000316921"/>
    </source>
</evidence>
<reference evidence="1 2" key="1">
    <citation type="submission" date="2019-02" db="EMBL/GenBank/DDBJ databases">
        <title>Deep-cultivation of Planctomycetes and their phenomic and genomic characterization uncovers novel biology.</title>
        <authorList>
            <person name="Wiegand S."/>
            <person name="Jogler M."/>
            <person name="Boedeker C."/>
            <person name="Pinto D."/>
            <person name="Vollmers J."/>
            <person name="Rivas-Marin E."/>
            <person name="Kohn T."/>
            <person name="Peeters S.H."/>
            <person name="Heuer A."/>
            <person name="Rast P."/>
            <person name="Oberbeckmann S."/>
            <person name="Bunk B."/>
            <person name="Jeske O."/>
            <person name="Meyerdierks A."/>
            <person name="Storesund J.E."/>
            <person name="Kallscheuer N."/>
            <person name="Luecker S."/>
            <person name="Lage O.M."/>
            <person name="Pohl T."/>
            <person name="Merkel B.J."/>
            <person name="Hornburger P."/>
            <person name="Mueller R.-W."/>
            <person name="Bruemmer F."/>
            <person name="Labrenz M."/>
            <person name="Spormann A.M."/>
            <person name="Op den Camp H."/>
            <person name="Overmann J."/>
            <person name="Amann R."/>
            <person name="Jetten M.S.M."/>
            <person name="Mascher T."/>
            <person name="Medema M.H."/>
            <person name="Devos D.P."/>
            <person name="Kaster A.-K."/>
            <person name="Ovreas L."/>
            <person name="Rohde M."/>
            <person name="Galperin M.Y."/>
            <person name="Jogler C."/>
        </authorList>
    </citation>
    <scope>NUCLEOTIDE SEQUENCE [LARGE SCALE GENOMIC DNA]</scope>
    <source>
        <strain evidence="1 2">Pla133</strain>
        <plasmid evidence="2">ppla133_1</plasmid>
    </source>
</reference>
<dbReference type="Proteomes" id="UP000316921">
    <property type="component" value="Plasmid pPla133_1"/>
</dbReference>
<dbReference type="AlphaFoldDB" id="A0A518BT60"/>
<keyword evidence="2" id="KW-1185">Reference proteome</keyword>